<reference evidence="6 7" key="1">
    <citation type="journal article" date="2009" name="J. Bacteriol.">
        <title>Draft genome sequence of the extremely acidophilic bacterium Acidithiobacillus caldus ATCC 51756 reveals metabolic versatility in the genus Acidithiobacillus.</title>
        <authorList>
            <person name="Valdes J."/>
            <person name="Quatrini R."/>
            <person name="Hallberg K."/>
            <person name="Dopson M."/>
            <person name="Valenzuela P.D."/>
            <person name="Holmes D.S."/>
        </authorList>
    </citation>
    <scope>NUCLEOTIDE SEQUENCE [LARGE SCALE GENOMIC DNA]</scope>
    <source>
        <strain evidence="7">ATCC 51756 / DSM 8584 / KU</strain>
    </source>
</reference>
<dbReference type="PANTHER" id="PTHR47547">
    <property type="match status" value="1"/>
</dbReference>
<dbReference type="PIRSF" id="PIRSF006060">
    <property type="entry name" value="AA_transporter"/>
    <property type="match status" value="1"/>
</dbReference>
<dbReference type="InterPro" id="IPR052962">
    <property type="entry name" value="AA_Transporter_AGT"/>
</dbReference>
<feature type="transmembrane region" description="Helical" evidence="5">
    <location>
        <begin position="12"/>
        <end position="32"/>
    </location>
</feature>
<evidence type="ECO:0000256" key="1">
    <source>
        <dbReference type="ARBA" id="ARBA00004141"/>
    </source>
</evidence>
<feature type="transmembrane region" description="Helical" evidence="5">
    <location>
        <begin position="428"/>
        <end position="449"/>
    </location>
</feature>
<dbReference type="GO" id="GO:0022857">
    <property type="term" value="F:transmembrane transporter activity"/>
    <property type="evidence" value="ECO:0007669"/>
    <property type="project" value="InterPro"/>
</dbReference>
<accession>A0A059ZZK2</accession>
<gene>
    <name evidence="6" type="ORF">Acaty_c1466</name>
</gene>
<name>A0A059ZZK2_ACICK</name>
<organism evidence="6 7">
    <name type="scientific">Acidithiobacillus caldus (strain ATCC 51756 / DSM 8584 / KU)</name>
    <dbReference type="NCBI Taxonomy" id="637389"/>
    <lineage>
        <taxon>Bacteria</taxon>
        <taxon>Pseudomonadati</taxon>
        <taxon>Pseudomonadota</taxon>
        <taxon>Acidithiobacillia</taxon>
        <taxon>Acidithiobacillales</taxon>
        <taxon>Acidithiobacillaceae</taxon>
        <taxon>Acidithiobacillus</taxon>
    </lineage>
</organism>
<feature type="transmembrane region" description="Helical" evidence="5">
    <location>
        <begin position="343"/>
        <end position="362"/>
    </location>
</feature>
<dbReference type="KEGG" id="acz:Acaty_c1466"/>
<evidence type="ECO:0000313" key="7">
    <source>
        <dbReference type="Proteomes" id="UP000005522"/>
    </source>
</evidence>
<keyword evidence="4 5" id="KW-0472">Membrane</keyword>
<comment type="subcellular location">
    <subcellularLocation>
        <location evidence="1">Membrane</location>
        <topology evidence="1">Multi-pass membrane protein</topology>
    </subcellularLocation>
</comment>
<feature type="transmembrane region" description="Helical" evidence="5">
    <location>
        <begin position="164"/>
        <end position="183"/>
    </location>
</feature>
<dbReference type="Pfam" id="PF13520">
    <property type="entry name" value="AA_permease_2"/>
    <property type="match status" value="1"/>
</dbReference>
<feature type="transmembrane region" description="Helical" evidence="5">
    <location>
        <begin position="203"/>
        <end position="222"/>
    </location>
</feature>
<dbReference type="GO" id="GO:0016020">
    <property type="term" value="C:membrane"/>
    <property type="evidence" value="ECO:0007669"/>
    <property type="project" value="UniProtKB-SubCell"/>
</dbReference>
<keyword evidence="2 5" id="KW-0812">Transmembrane</keyword>
<dbReference type="InterPro" id="IPR002293">
    <property type="entry name" value="AA/rel_permease1"/>
</dbReference>
<keyword evidence="3 5" id="KW-1133">Transmembrane helix</keyword>
<proteinExistence type="predicted"/>
<feature type="transmembrane region" description="Helical" evidence="5">
    <location>
        <begin position="44"/>
        <end position="64"/>
    </location>
</feature>
<dbReference type="Gene3D" id="1.20.1740.10">
    <property type="entry name" value="Amino acid/polyamine transporter I"/>
    <property type="match status" value="1"/>
</dbReference>
<feature type="transmembrane region" description="Helical" evidence="5">
    <location>
        <begin position="402"/>
        <end position="422"/>
    </location>
</feature>
<evidence type="ECO:0000256" key="4">
    <source>
        <dbReference type="ARBA" id="ARBA00023136"/>
    </source>
</evidence>
<dbReference type="EMBL" id="CP005986">
    <property type="protein sequence ID" value="AIA55332.1"/>
    <property type="molecule type" value="Genomic_DNA"/>
</dbReference>
<dbReference type="HOGENOM" id="CLU_007946_16_0_6"/>
<dbReference type="eggNOG" id="COG0531">
    <property type="taxonomic scope" value="Bacteria"/>
</dbReference>
<evidence type="ECO:0000256" key="5">
    <source>
        <dbReference type="SAM" id="Phobius"/>
    </source>
</evidence>
<evidence type="ECO:0000313" key="6">
    <source>
        <dbReference type="EMBL" id="AIA55332.1"/>
    </source>
</evidence>
<dbReference type="PANTHER" id="PTHR47547:SF1">
    <property type="entry name" value="ASPARTATE-PROTON SYMPORTER"/>
    <property type="match status" value="1"/>
</dbReference>
<evidence type="ECO:0000256" key="3">
    <source>
        <dbReference type="ARBA" id="ARBA00022989"/>
    </source>
</evidence>
<dbReference type="Proteomes" id="UP000005522">
    <property type="component" value="Chromosome"/>
</dbReference>
<feature type="transmembrane region" description="Helical" evidence="5">
    <location>
        <begin position="234"/>
        <end position="261"/>
    </location>
</feature>
<feature type="transmembrane region" description="Helical" evidence="5">
    <location>
        <begin position="135"/>
        <end position="157"/>
    </location>
</feature>
<feature type="transmembrane region" description="Helical" evidence="5">
    <location>
        <begin position="94"/>
        <end position="115"/>
    </location>
</feature>
<dbReference type="RefSeq" id="WP_004872329.1">
    <property type="nucleotide sequence ID" value="NZ_CP005986.1"/>
</dbReference>
<evidence type="ECO:0000256" key="2">
    <source>
        <dbReference type="ARBA" id="ARBA00022692"/>
    </source>
</evidence>
<feature type="transmembrane region" description="Helical" evidence="5">
    <location>
        <begin position="485"/>
        <end position="510"/>
    </location>
</feature>
<feature type="transmembrane region" description="Helical" evidence="5">
    <location>
        <begin position="461"/>
        <end position="479"/>
    </location>
</feature>
<protein>
    <submittedName>
        <fullName evidence="6">Amino acid permease-associated region</fullName>
    </submittedName>
</protein>
<feature type="transmembrane region" description="Helical" evidence="5">
    <location>
        <begin position="281"/>
        <end position="301"/>
    </location>
</feature>
<dbReference type="AlphaFoldDB" id="A0A059ZZK2"/>
<sequence>MAKLKNYLRREGTLQGLILACVGASIGSGWLFGPLYTAQIAGPYAVGSWIIGAVAILLLALVFAELGPLIPKAGAVIHLAGVGNGPIVGNMWSWILFLSYATIAPIEVTALLTYANNYLPIFLQPHTALLSTRGFLIALVFLGLFIGINFLVVRWVLRINNGATWWKIVVPLLTVGILVSLAWHPGNFQIQQGHGGADLQGMFVAVATGGVIFSLLGFRHAIDLAGESKNPSRDIPLATIGSVLIVALIYLALQVAFIGAVHPSDLAQGGWSNLQFKGINGPFAALAAAVGATWLSVLLYVDAFVSPAGTALIYTATASRVTLATAESGAAPQWVSKVNRFGVPWTSLLLLYAVGAVFFLPFPSWQKMVGYIASMTVLSYVIGPIAILQLRKAMPNLERPFRLPLAPVIAPLAFVAGSWIVFWSGLHTLNFIFGTLFVLLIVYALWGWLSKTKLREMGWEYMWWIIPYFLMLWGAAWIGPKSLQGIGLLGFFPDMGIVALLSLIIFYWALRSAVSDRTIRLYMRNLGSQGVGAP</sequence>
<feature type="transmembrane region" description="Helical" evidence="5">
    <location>
        <begin position="368"/>
        <end position="390"/>
    </location>
</feature>
<dbReference type="GeneID" id="92931665"/>